<evidence type="ECO:0000313" key="2">
    <source>
        <dbReference type="Proteomes" id="UP001597343"/>
    </source>
</evidence>
<evidence type="ECO:0008006" key="3">
    <source>
        <dbReference type="Google" id="ProtNLM"/>
    </source>
</evidence>
<gene>
    <name evidence="1" type="ORF">ACFSOY_21000</name>
</gene>
<reference evidence="2" key="1">
    <citation type="journal article" date="2019" name="Int. J. Syst. Evol. Microbiol.">
        <title>The Global Catalogue of Microorganisms (GCM) 10K type strain sequencing project: providing services to taxonomists for standard genome sequencing and annotation.</title>
        <authorList>
            <consortium name="The Broad Institute Genomics Platform"/>
            <consortium name="The Broad Institute Genome Sequencing Center for Infectious Disease"/>
            <person name="Wu L."/>
            <person name="Ma J."/>
        </authorList>
    </citation>
    <scope>NUCLEOTIDE SEQUENCE [LARGE SCALE GENOMIC DNA]</scope>
    <source>
        <strain evidence="2">CGMCC 1.13574</strain>
    </source>
</reference>
<comment type="caution">
    <text evidence="1">The sequence shown here is derived from an EMBL/GenBank/DDBJ whole genome shotgun (WGS) entry which is preliminary data.</text>
</comment>
<keyword evidence="2" id="KW-1185">Reference proteome</keyword>
<name>A0ABW5A4C4_9BACL</name>
<evidence type="ECO:0000313" key="1">
    <source>
        <dbReference type="EMBL" id="MFD2172426.1"/>
    </source>
</evidence>
<accession>A0ABW5A4C4</accession>
<dbReference type="RefSeq" id="WP_386049811.1">
    <property type="nucleotide sequence ID" value="NZ_JBHUIO010000025.1"/>
</dbReference>
<dbReference type="Proteomes" id="UP001597343">
    <property type="component" value="Unassembled WGS sequence"/>
</dbReference>
<organism evidence="1 2">
    <name type="scientific">Tumebacillus lipolyticus</name>
    <dbReference type="NCBI Taxonomy" id="1280370"/>
    <lineage>
        <taxon>Bacteria</taxon>
        <taxon>Bacillati</taxon>
        <taxon>Bacillota</taxon>
        <taxon>Bacilli</taxon>
        <taxon>Bacillales</taxon>
        <taxon>Alicyclobacillaceae</taxon>
        <taxon>Tumebacillus</taxon>
    </lineage>
</organism>
<proteinExistence type="predicted"/>
<sequence length="158" mass="17944">MAKNCIYKSPAELPSEMTMKHFENALGVSRSTAYRFVRETDEITYRVGFGETGIRIRKQSFLKLIGYVPLDLDEELASTPLIWTIEDIARYRGKAPATIYEEARRDDFPRIPGTGKRIVVCREAWLVYMGYQTPSKPQPLAHSMSPITRALMPIAVTA</sequence>
<dbReference type="EMBL" id="JBHUIO010000025">
    <property type="protein sequence ID" value="MFD2172426.1"/>
    <property type="molecule type" value="Genomic_DNA"/>
</dbReference>
<protein>
    <recommendedName>
        <fullName evidence="3">Helix-turn-helix domain-containing protein</fullName>
    </recommendedName>
</protein>